<organism evidence="6 7">
    <name type="scientific">Candidatus Acidiferrum panamense</name>
    <dbReference type="NCBI Taxonomy" id="2741543"/>
    <lineage>
        <taxon>Bacteria</taxon>
        <taxon>Pseudomonadati</taxon>
        <taxon>Acidobacteriota</taxon>
        <taxon>Terriglobia</taxon>
        <taxon>Candidatus Acidiferrales</taxon>
        <taxon>Candidatus Acidiferrum</taxon>
    </lineage>
</organism>
<dbReference type="Gene3D" id="3.40.190.10">
    <property type="entry name" value="Periplasmic binding protein-like II"/>
    <property type="match status" value="2"/>
</dbReference>
<evidence type="ECO:0000256" key="1">
    <source>
        <dbReference type="ARBA" id="ARBA00009437"/>
    </source>
</evidence>
<reference evidence="6" key="1">
    <citation type="submission" date="2020-06" db="EMBL/GenBank/DDBJ databases">
        <title>Legume-microbial interactions unlock mineral nutrients during tropical forest succession.</title>
        <authorList>
            <person name="Epihov D.Z."/>
        </authorList>
    </citation>
    <scope>NUCLEOTIDE SEQUENCE [LARGE SCALE GENOMIC DNA]</scope>
    <source>
        <strain evidence="6">Pan2503</strain>
    </source>
</reference>
<keyword evidence="2" id="KW-0805">Transcription regulation</keyword>
<gene>
    <name evidence="6" type="ORF">HRJ53_03355</name>
</gene>
<comment type="similarity">
    <text evidence="1">Belongs to the LysR transcriptional regulatory family.</text>
</comment>
<dbReference type="InterPro" id="IPR037416">
    <property type="entry name" value="NodD_PBP2"/>
</dbReference>
<evidence type="ECO:0000256" key="4">
    <source>
        <dbReference type="ARBA" id="ARBA00023163"/>
    </source>
</evidence>
<accession>A0A7V8NMF2</accession>
<evidence type="ECO:0000256" key="2">
    <source>
        <dbReference type="ARBA" id="ARBA00023015"/>
    </source>
</evidence>
<evidence type="ECO:0000313" key="7">
    <source>
        <dbReference type="Proteomes" id="UP000567293"/>
    </source>
</evidence>
<keyword evidence="3" id="KW-0238">DNA-binding</keyword>
<evidence type="ECO:0000256" key="3">
    <source>
        <dbReference type="ARBA" id="ARBA00023125"/>
    </source>
</evidence>
<dbReference type="InterPro" id="IPR050389">
    <property type="entry name" value="LysR-type_TF"/>
</dbReference>
<evidence type="ECO:0000313" key="6">
    <source>
        <dbReference type="EMBL" id="MBA0084011.1"/>
    </source>
</evidence>
<dbReference type="PANTHER" id="PTHR30118:SF6">
    <property type="entry name" value="HTH-TYPE TRANSCRIPTIONAL REGULATOR LEUO"/>
    <property type="match status" value="1"/>
</dbReference>
<dbReference type="SUPFAM" id="SSF53850">
    <property type="entry name" value="Periplasmic binding protein-like II"/>
    <property type="match status" value="1"/>
</dbReference>
<dbReference type="InterPro" id="IPR036390">
    <property type="entry name" value="WH_DNA-bd_sf"/>
</dbReference>
<dbReference type="PROSITE" id="PS50931">
    <property type="entry name" value="HTH_LYSR"/>
    <property type="match status" value="1"/>
</dbReference>
<dbReference type="Pfam" id="PF00126">
    <property type="entry name" value="HTH_1"/>
    <property type="match status" value="1"/>
</dbReference>
<proteinExistence type="inferred from homology"/>
<dbReference type="GO" id="GO:0003677">
    <property type="term" value="F:DNA binding"/>
    <property type="evidence" value="ECO:0007669"/>
    <property type="project" value="UniProtKB-KW"/>
</dbReference>
<keyword evidence="7" id="KW-1185">Reference proteome</keyword>
<dbReference type="AlphaFoldDB" id="A0A7V8NMF2"/>
<evidence type="ECO:0000259" key="5">
    <source>
        <dbReference type="PROSITE" id="PS50931"/>
    </source>
</evidence>
<keyword evidence="4" id="KW-0804">Transcription</keyword>
<dbReference type="InterPro" id="IPR000847">
    <property type="entry name" value="LysR_HTH_N"/>
</dbReference>
<feature type="domain" description="HTH lysR-type" evidence="5">
    <location>
        <begin position="6"/>
        <end position="63"/>
    </location>
</feature>
<dbReference type="InterPro" id="IPR036388">
    <property type="entry name" value="WH-like_DNA-bd_sf"/>
</dbReference>
<dbReference type="EMBL" id="JACDQQ010000327">
    <property type="protein sequence ID" value="MBA0084011.1"/>
    <property type="molecule type" value="Genomic_DNA"/>
</dbReference>
<dbReference type="Pfam" id="PF03466">
    <property type="entry name" value="LysR_substrate"/>
    <property type="match status" value="1"/>
</dbReference>
<dbReference type="CDD" id="cd08462">
    <property type="entry name" value="PBP2_NodD"/>
    <property type="match status" value="1"/>
</dbReference>
<comment type="caution">
    <text evidence="6">The sequence shown here is derived from an EMBL/GenBank/DDBJ whole genome shotgun (WGS) entry which is preliminary data.</text>
</comment>
<dbReference type="Proteomes" id="UP000567293">
    <property type="component" value="Unassembled WGS sequence"/>
</dbReference>
<feature type="non-terminal residue" evidence="6">
    <location>
        <position position="297"/>
    </location>
</feature>
<dbReference type="GO" id="GO:0003700">
    <property type="term" value="F:DNA-binding transcription factor activity"/>
    <property type="evidence" value="ECO:0007669"/>
    <property type="project" value="InterPro"/>
</dbReference>
<dbReference type="SUPFAM" id="SSF46785">
    <property type="entry name" value="Winged helix' DNA-binding domain"/>
    <property type="match status" value="1"/>
</dbReference>
<name>A0A7V8NMF2_9BACT</name>
<dbReference type="PANTHER" id="PTHR30118">
    <property type="entry name" value="HTH-TYPE TRANSCRIPTIONAL REGULATOR LEUO-RELATED"/>
    <property type="match status" value="1"/>
</dbReference>
<dbReference type="InterPro" id="IPR005119">
    <property type="entry name" value="LysR_subst-bd"/>
</dbReference>
<sequence>MNFGGLDLNLLVALDALFAEKSVSRAGVRLHLSQSATSGALARLREAFHDPLLVQVGRKMTLTPLAERLVEPVREFLLRAETILNGSPVFDPSTSTRKFRVQMSDYVQTVVMTEALPRLQSLAPGISLELVWNIEGISEPLERGEIDLAVTPASYLSPGHPSEPLFEDDFTCLIWSGNNRIKRDLSLETYLSLGHVVVRFGRLQQLPSFDEWFVERFGQQRRVEVVTTAFNLVPQLLIGTSRIATLHRRLATFYERYLPLRLIPPPIEIPRLEESMQWHKSRDRDPGTIWLRSVLKA</sequence>
<dbReference type="Gene3D" id="1.10.10.10">
    <property type="entry name" value="Winged helix-like DNA-binding domain superfamily/Winged helix DNA-binding domain"/>
    <property type="match status" value="1"/>
</dbReference>
<protein>
    <submittedName>
        <fullName evidence="6">LysR family transcriptional regulator</fullName>
    </submittedName>
</protein>